<evidence type="ECO:0000256" key="2">
    <source>
        <dbReference type="ARBA" id="ARBA00012202"/>
    </source>
</evidence>
<dbReference type="InterPro" id="IPR011009">
    <property type="entry name" value="Kinase-like_dom_sf"/>
</dbReference>
<dbReference type="InterPro" id="IPR018297">
    <property type="entry name" value="A/G_cyclase_CS"/>
</dbReference>
<evidence type="ECO:0000256" key="3">
    <source>
        <dbReference type="ARBA" id="ARBA00022692"/>
    </source>
</evidence>
<dbReference type="SMART" id="SM00044">
    <property type="entry name" value="CYCc"/>
    <property type="match status" value="1"/>
</dbReference>
<comment type="catalytic activity">
    <reaction evidence="14">
        <text>GTP = 3',5'-cyclic GMP + diphosphate</text>
        <dbReference type="Rhea" id="RHEA:13665"/>
        <dbReference type="ChEBI" id="CHEBI:33019"/>
        <dbReference type="ChEBI" id="CHEBI:37565"/>
        <dbReference type="ChEBI" id="CHEBI:57746"/>
        <dbReference type="EC" id="4.6.1.2"/>
    </reaction>
</comment>
<evidence type="ECO:0000256" key="4">
    <source>
        <dbReference type="ARBA" id="ARBA00022729"/>
    </source>
</evidence>
<evidence type="ECO:0000256" key="11">
    <source>
        <dbReference type="ARBA" id="ARBA00023239"/>
    </source>
</evidence>
<sequence>MTWLHEYVVTQLRDAILDLLKKRYACAEMVKPPKKLKINLVRDPITSGMLLLYTRIFLAFVFIHLVASETVQVGVLLPFSLSGQFQGLGKALELSIEPAIQDVYTQNILSQDWNITYAITDGGCSKKTAVGRTYELSYVDAFIGPACSEACLPAALLTSYWNKPMISYSCSSIELSDRLNYAAFARTQPFSRTYSHQTPDILYHTMDFYNWTRAAIIGTEDNVWSPLAISLTELFQRNNISLPFSGFYVPSSSFSYTTFLSQIKDKARVVFLLAFNNEVARLLVAASELGMMNGEYAFLTLDFEIQNSWQTEPWVGGRNMTEFQALFDGIVNLSVKGPHGERFTNFSRQLSEKMKANNVSRTSVTFEFAAYLHDAISLYAIGLNRSVSRGGNKTDGLAIISNISNAEVLFTGVSGDVAINAKGNRVPVFAFSNRQGGSWVPIVEIDQTKPQNESVKIFTLSVVWPGGTTAVPLDEPKCGFHGEKCVVPPTERVNEESNYLWLLTLLLVLLVVILVIGFLFYKKRVHERGLMSTSWIIDYKDIILCRPGSRMSSKVRTNGSFISQIGSGGEIQVNLTNVGRYKAELVEIHRLRKSHMDLKREVFVEMKQVRDLLHDNVNQCIGMCTASPNICIVSKFCGRGNLQDLLANDDIKLDWLFRMSFANDIAKGMLAIHNSPITAHGNLRSSNCLIDCRWTCKIADFGLDSVKANQPEEDFGDYASYRDLFWTAPELLPESGSRKNCFKKTQTGDVYSYGIILWEILTRDEPYQDHLEPKDVVVKVRKRLTPPFRPDIPKESDGCDQRYLQLMYQCWDDEPSKRPIFNEVKSSLRAMNNSKNTDIVDNMLQMMEKYTDQLEELVEERTQQLEIEKAKTEELLYKMLPKPIADELKAGKPVQAESFSSVTIFFSDIVGFTSMASQSTPFEVVALLNELYTCFDQVIDNHDVYKVETIGDAYMVVSGLPVRNGERHAGEIGLMALNLLSCVKDFTIPHMKNRKVQLRIGIHTGSCVAGVVGLKMPRYCLFGDTVNYASRMESSGLALRIHVSPECKAVLDTLGGFHLEERGPVTLKGKGTIVSFFLFGKDGFNKSLPNLKDAAGLDEHEFK</sequence>
<dbReference type="InterPro" id="IPR000719">
    <property type="entry name" value="Prot_kinase_dom"/>
</dbReference>
<keyword evidence="20" id="KW-1185">Reference proteome</keyword>
<dbReference type="Gene3D" id="1.10.510.10">
    <property type="entry name" value="Transferase(Phosphotransferase) domain 1"/>
    <property type="match status" value="1"/>
</dbReference>
<evidence type="ECO:0000256" key="12">
    <source>
        <dbReference type="ARBA" id="ARBA00023293"/>
    </source>
</evidence>
<dbReference type="InterPro" id="IPR001170">
    <property type="entry name" value="ANPR/GUC"/>
</dbReference>
<keyword evidence="5" id="KW-0547">Nucleotide-binding</keyword>
<dbReference type="PANTHER" id="PTHR11920:SF496">
    <property type="entry name" value="GUANYLATE CYCLASE"/>
    <property type="match status" value="1"/>
</dbReference>
<evidence type="ECO:0000259" key="18">
    <source>
        <dbReference type="PROSITE" id="PS50125"/>
    </source>
</evidence>
<keyword evidence="3 16" id="KW-0812">Transmembrane</keyword>
<reference evidence="19 20" key="1">
    <citation type="submission" date="2022-05" db="EMBL/GenBank/DDBJ databases">
        <authorList>
            <consortium name="Genoscope - CEA"/>
            <person name="William W."/>
        </authorList>
    </citation>
    <scope>NUCLEOTIDE SEQUENCE [LARGE SCALE GENOMIC DNA]</scope>
</reference>
<dbReference type="InterPro" id="IPR001245">
    <property type="entry name" value="Ser-Thr/Tyr_kinase_cat_dom"/>
</dbReference>
<dbReference type="PROSITE" id="PS50011">
    <property type="entry name" value="PROTEIN_KINASE_DOM"/>
    <property type="match status" value="1"/>
</dbReference>
<dbReference type="InterPro" id="IPR001054">
    <property type="entry name" value="A/G_cyclase"/>
</dbReference>
<dbReference type="InterPro" id="IPR011645">
    <property type="entry name" value="HNOB_dom_associated"/>
</dbReference>
<evidence type="ECO:0000256" key="1">
    <source>
        <dbReference type="ARBA" id="ARBA00004479"/>
    </source>
</evidence>
<dbReference type="PROSITE" id="PS00452">
    <property type="entry name" value="GUANYLATE_CYCLASE_1"/>
    <property type="match status" value="1"/>
</dbReference>
<keyword evidence="15" id="KW-0175">Coiled coil</keyword>
<keyword evidence="4" id="KW-0732">Signal</keyword>
<feature type="domain" description="Protein kinase" evidence="17">
    <location>
        <begin position="559"/>
        <end position="831"/>
    </location>
</feature>
<evidence type="ECO:0000256" key="9">
    <source>
        <dbReference type="ARBA" id="ARBA00023170"/>
    </source>
</evidence>
<gene>
    <name evidence="19" type="ORF">PEVE_00001977</name>
</gene>
<dbReference type="EMBL" id="CALNXI010000111">
    <property type="protein sequence ID" value="CAH3019272.1"/>
    <property type="molecule type" value="Genomic_DNA"/>
</dbReference>
<evidence type="ECO:0000256" key="14">
    <source>
        <dbReference type="RuleBase" id="RU003431"/>
    </source>
</evidence>
<keyword evidence="10" id="KW-0325">Glycoprotein</keyword>
<dbReference type="Gene3D" id="3.40.50.2300">
    <property type="match status" value="2"/>
</dbReference>
<dbReference type="Pfam" id="PF07701">
    <property type="entry name" value="HNOBA"/>
    <property type="match status" value="1"/>
</dbReference>
<dbReference type="InterPro" id="IPR001828">
    <property type="entry name" value="ANF_lig-bd_rcpt"/>
</dbReference>
<dbReference type="SUPFAM" id="SSF55073">
    <property type="entry name" value="Nucleotide cyclase"/>
    <property type="match status" value="1"/>
</dbReference>
<dbReference type="PROSITE" id="PS50125">
    <property type="entry name" value="GUANYLATE_CYCLASE_2"/>
    <property type="match status" value="1"/>
</dbReference>
<keyword evidence="6 16" id="KW-1133">Transmembrane helix</keyword>
<keyword evidence="11 13" id="KW-0456">Lyase</keyword>
<dbReference type="Pfam" id="PF00211">
    <property type="entry name" value="Guanylate_cyc"/>
    <property type="match status" value="1"/>
</dbReference>
<dbReference type="SUPFAM" id="SSF53822">
    <property type="entry name" value="Periplasmic binding protein-like I"/>
    <property type="match status" value="1"/>
</dbReference>
<feature type="coiled-coil region" evidence="15">
    <location>
        <begin position="840"/>
        <end position="875"/>
    </location>
</feature>
<organism evidence="19 20">
    <name type="scientific">Porites evermanni</name>
    <dbReference type="NCBI Taxonomy" id="104178"/>
    <lineage>
        <taxon>Eukaryota</taxon>
        <taxon>Metazoa</taxon>
        <taxon>Cnidaria</taxon>
        <taxon>Anthozoa</taxon>
        <taxon>Hexacorallia</taxon>
        <taxon>Scleractinia</taxon>
        <taxon>Fungiina</taxon>
        <taxon>Poritidae</taxon>
        <taxon>Porites</taxon>
    </lineage>
</organism>
<evidence type="ECO:0000256" key="5">
    <source>
        <dbReference type="ARBA" id="ARBA00022741"/>
    </source>
</evidence>
<dbReference type="InterPro" id="IPR050401">
    <property type="entry name" value="Cyclic_nucleotide_synthase"/>
</dbReference>
<evidence type="ECO:0000256" key="13">
    <source>
        <dbReference type="RuleBase" id="RU000405"/>
    </source>
</evidence>
<evidence type="ECO:0000256" key="16">
    <source>
        <dbReference type="SAM" id="Phobius"/>
    </source>
</evidence>
<feature type="transmembrane region" description="Helical" evidence="16">
    <location>
        <begin position="45"/>
        <end position="67"/>
    </location>
</feature>
<comment type="subcellular location">
    <subcellularLocation>
        <location evidence="1">Membrane</location>
        <topology evidence="1">Single-pass type I membrane protein</topology>
    </subcellularLocation>
</comment>
<dbReference type="Proteomes" id="UP001159427">
    <property type="component" value="Unassembled WGS sequence"/>
</dbReference>
<dbReference type="Pfam" id="PF01094">
    <property type="entry name" value="ANF_receptor"/>
    <property type="match status" value="1"/>
</dbReference>
<feature type="transmembrane region" description="Helical" evidence="16">
    <location>
        <begin position="499"/>
        <end position="521"/>
    </location>
</feature>
<keyword evidence="7" id="KW-0342">GTP-binding</keyword>
<dbReference type="PANTHER" id="PTHR11920">
    <property type="entry name" value="GUANYLYL CYCLASE"/>
    <property type="match status" value="1"/>
</dbReference>
<comment type="caution">
    <text evidence="19">The sequence shown here is derived from an EMBL/GenBank/DDBJ whole genome shotgun (WGS) entry which is preliminary data.</text>
</comment>
<evidence type="ECO:0000256" key="10">
    <source>
        <dbReference type="ARBA" id="ARBA00023180"/>
    </source>
</evidence>
<evidence type="ECO:0000256" key="6">
    <source>
        <dbReference type="ARBA" id="ARBA00022989"/>
    </source>
</evidence>
<dbReference type="InterPro" id="IPR029787">
    <property type="entry name" value="Nucleotide_cyclase"/>
</dbReference>
<dbReference type="PRINTS" id="PR00255">
    <property type="entry name" value="NATPEPTIDER"/>
</dbReference>
<evidence type="ECO:0000256" key="7">
    <source>
        <dbReference type="ARBA" id="ARBA00023134"/>
    </source>
</evidence>
<dbReference type="CDD" id="cd07302">
    <property type="entry name" value="CHD"/>
    <property type="match status" value="1"/>
</dbReference>
<dbReference type="Gene3D" id="3.30.70.1230">
    <property type="entry name" value="Nucleotide cyclase"/>
    <property type="match status" value="1"/>
</dbReference>
<keyword evidence="8 16" id="KW-0472">Membrane</keyword>
<evidence type="ECO:0000313" key="20">
    <source>
        <dbReference type="Proteomes" id="UP001159427"/>
    </source>
</evidence>
<evidence type="ECO:0000313" key="19">
    <source>
        <dbReference type="EMBL" id="CAH3019272.1"/>
    </source>
</evidence>
<dbReference type="SUPFAM" id="SSF56112">
    <property type="entry name" value="Protein kinase-like (PK-like)"/>
    <property type="match status" value="1"/>
</dbReference>
<keyword evidence="12 14" id="KW-0141">cGMP biosynthesis</keyword>
<dbReference type="CDD" id="cd06352">
    <property type="entry name" value="PBP1_NPR_GC-like"/>
    <property type="match status" value="1"/>
</dbReference>
<dbReference type="Pfam" id="PF07714">
    <property type="entry name" value="PK_Tyr_Ser-Thr"/>
    <property type="match status" value="1"/>
</dbReference>
<feature type="domain" description="Guanylate cyclase" evidence="18">
    <location>
        <begin position="903"/>
        <end position="1033"/>
    </location>
</feature>
<evidence type="ECO:0000256" key="8">
    <source>
        <dbReference type="ARBA" id="ARBA00023136"/>
    </source>
</evidence>
<evidence type="ECO:0000259" key="17">
    <source>
        <dbReference type="PROSITE" id="PS50011"/>
    </source>
</evidence>
<dbReference type="Gene3D" id="6.10.250.780">
    <property type="match status" value="1"/>
</dbReference>
<dbReference type="EC" id="4.6.1.2" evidence="2 14"/>
<evidence type="ECO:0000256" key="15">
    <source>
        <dbReference type="SAM" id="Coils"/>
    </source>
</evidence>
<dbReference type="InterPro" id="IPR028082">
    <property type="entry name" value="Peripla_BP_I"/>
</dbReference>
<proteinExistence type="inferred from homology"/>
<accession>A0ABN8LTA7</accession>
<protein>
    <recommendedName>
        <fullName evidence="2 14">Guanylate cyclase</fullName>
        <ecNumber evidence="2 14">4.6.1.2</ecNumber>
    </recommendedName>
</protein>
<keyword evidence="9" id="KW-0675">Receptor</keyword>
<name>A0ABN8LTA7_9CNID</name>
<comment type="similarity">
    <text evidence="13">Belongs to the adenylyl cyclase class-4/guanylyl cyclase family.</text>
</comment>